<dbReference type="Pfam" id="PF09296">
    <property type="entry name" value="NUDIX-like"/>
    <property type="match status" value="1"/>
</dbReference>
<dbReference type="RefSeq" id="WP_116493038.1">
    <property type="nucleotide sequence ID" value="NZ_QDFR01000003.1"/>
</dbReference>
<sequence length="322" mass="35851">MTSNRIFDTTSPHPEPSALTAFAQNDLDRLAENRNETCVADALKVEGTHLLAFAGNKLILKHDDQVLDPLFAAYELAELDPDFDQAILLGYRENGEPRVAVPVKIAEEALASHYKAADARTLYRDQLIGEELLGEVAQAVSLVNWNADNKFCGRCGDQMELRIGGYKRICSGCGHTIFPRTDPVVIMLTIDLERDLCLLGRGAHFPPGMYSCLAGFVEPGETIENAVRRETREESAIQVGRVRYHASQPWPMPHTLMIGCFAEALSFDINRDDAELEDCRWFTREEVAELLQMTGANGQLPPPKGAIAHRLMRDWIEWDGAA</sequence>
<dbReference type="Gene3D" id="3.90.79.10">
    <property type="entry name" value="Nucleoside Triphosphate Pyrophosphohydrolase"/>
    <property type="match status" value="1"/>
</dbReference>
<dbReference type="GO" id="GO:0006742">
    <property type="term" value="P:NADP+ catabolic process"/>
    <property type="evidence" value="ECO:0007669"/>
    <property type="project" value="TreeGrafter"/>
</dbReference>
<dbReference type="EMBL" id="QDFR01000003">
    <property type="protein sequence ID" value="PVE53843.1"/>
    <property type="molecule type" value="Genomic_DNA"/>
</dbReference>
<comment type="cofactor">
    <cofactor evidence="2">
        <name>Zn(2+)</name>
        <dbReference type="ChEBI" id="CHEBI:29105"/>
    </cofactor>
</comment>
<proteinExistence type="inferred from homology"/>
<dbReference type="GO" id="GO:0035529">
    <property type="term" value="F:NADH pyrophosphatase activity"/>
    <property type="evidence" value="ECO:0007669"/>
    <property type="project" value="TreeGrafter"/>
</dbReference>
<evidence type="ECO:0000256" key="5">
    <source>
        <dbReference type="ARBA" id="ARBA00022723"/>
    </source>
</evidence>
<keyword evidence="5" id="KW-0479">Metal-binding</keyword>
<keyword evidence="8" id="KW-0520">NAD</keyword>
<dbReference type="GO" id="GO:0046872">
    <property type="term" value="F:metal ion binding"/>
    <property type="evidence" value="ECO:0007669"/>
    <property type="project" value="UniProtKB-KW"/>
</dbReference>
<comment type="similarity">
    <text evidence="3">Belongs to the Nudix hydrolase family. NudC subfamily.</text>
</comment>
<dbReference type="Pfam" id="PF00293">
    <property type="entry name" value="NUDIX"/>
    <property type="match status" value="1"/>
</dbReference>
<keyword evidence="6" id="KW-0378">Hydrolase</keyword>
<dbReference type="InterPro" id="IPR050241">
    <property type="entry name" value="NAD-cap_RNA_hydrolase_NudC"/>
</dbReference>
<dbReference type="InterPro" id="IPR015376">
    <property type="entry name" value="Znr_NADH_PPase"/>
</dbReference>
<evidence type="ECO:0000256" key="9">
    <source>
        <dbReference type="ARBA" id="ARBA00023679"/>
    </source>
</evidence>
<dbReference type="PANTHER" id="PTHR42904">
    <property type="entry name" value="NUDIX HYDROLASE, NUDC SUBFAMILY"/>
    <property type="match status" value="1"/>
</dbReference>
<dbReference type="EC" id="3.6.1.22" evidence="4"/>
<evidence type="ECO:0000256" key="3">
    <source>
        <dbReference type="ARBA" id="ARBA00009595"/>
    </source>
</evidence>
<evidence type="ECO:0000313" key="11">
    <source>
        <dbReference type="EMBL" id="PVE53843.1"/>
    </source>
</evidence>
<evidence type="ECO:0000256" key="2">
    <source>
        <dbReference type="ARBA" id="ARBA00001947"/>
    </source>
</evidence>
<dbReference type="PANTHER" id="PTHR42904:SF6">
    <property type="entry name" value="NAD-CAPPED RNA HYDROLASE NUDT12"/>
    <property type="match status" value="1"/>
</dbReference>
<keyword evidence="7" id="KW-0460">Magnesium</keyword>
<dbReference type="InterPro" id="IPR015797">
    <property type="entry name" value="NUDIX_hydrolase-like_dom_sf"/>
</dbReference>
<evidence type="ECO:0000256" key="6">
    <source>
        <dbReference type="ARBA" id="ARBA00022801"/>
    </source>
</evidence>
<comment type="catalytic activity">
    <reaction evidence="9">
        <text>a 5'-end NAD(+)-phospho-ribonucleoside in mRNA + H2O = a 5'-end phospho-adenosine-phospho-ribonucleoside in mRNA + beta-nicotinamide D-ribonucleotide + 2 H(+)</text>
        <dbReference type="Rhea" id="RHEA:60876"/>
        <dbReference type="Rhea" id="RHEA-COMP:15698"/>
        <dbReference type="Rhea" id="RHEA-COMP:15719"/>
        <dbReference type="ChEBI" id="CHEBI:14649"/>
        <dbReference type="ChEBI" id="CHEBI:15377"/>
        <dbReference type="ChEBI" id="CHEBI:15378"/>
        <dbReference type="ChEBI" id="CHEBI:144029"/>
        <dbReference type="ChEBI" id="CHEBI:144051"/>
    </reaction>
    <physiologicalReaction direction="left-to-right" evidence="9">
        <dbReference type="Rhea" id="RHEA:60877"/>
    </physiologicalReaction>
</comment>
<evidence type="ECO:0000256" key="7">
    <source>
        <dbReference type="ARBA" id="ARBA00022842"/>
    </source>
</evidence>
<evidence type="ECO:0000313" key="12">
    <source>
        <dbReference type="Proteomes" id="UP000244335"/>
    </source>
</evidence>
<dbReference type="AlphaFoldDB" id="A0AA92C2N9"/>
<evidence type="ECO:0000256" key="8">
    <source>
        <dbReference type="ARBA" id="ARBA00023027"/>
    </source>
</evidence>
<organism evidence="11 12">
    <name type="scientific">Rhizobium rhizogenes</name>
    <name type="common">Agrobacterium rhizogenes</name>
    <dbReference type="NCBI Taxonomy" id="359"/>
    <lineage>
        <taxon>Bacteria</taxon>
        <taxon>Pseudomonadati</taxon>
        <taxon>Pseudomonadota</taxon>
        <taxon>Alphaproteobacteria</taxon>
        <taxon>Hyphomicrobiales</taxon>
        <taxon>Rhizobiaceae</taxon>
        <taxon>Rhizobium/Agrobacterium group</taxon>
        <taxon>Rhizobium</taxon>
    </lineage>
</organism>
<dbReference type="GO" id="GO:0005829">
    <property type="term" value="C:cytosol"/>
    <property type="evidence" value="ECO:0007669"/>
    <property type="project" value="TreeGrafter"/>
</dbReference>
<protein>
    <recommendedName>
        <fullName evidence="4">NAD(+) diphosphatase</fullName>
        <ecNumber evidence="4">3.6.1.22</ecNumber>
    </recommendedName>
</protein>
<evidence type="ECO:0000256" key="4">
    <source>
        <dbReference type="ARBA" id="ARBA00012381"/>
    </source>
</evidence>
<comment type="caution">
    <text evidence="11">The sequence shown here is derived from an EMBL/GenBank/DDBJ whole genome shotgun (WGS) entry which is preliminary data.</text>
</comment>
<dbReference type="Pfam" id="PF09297">
    <property type="entry name" value="Zn_ribbon_NUD"/>
    <property type="match status" value="1"/>
</dbReference>
<dbReference type="NCBIfam" id="NF001299">
    <property type="entry name" value="PRK00241.1"/>
    <property type="match status" value="1"/>
</dbReference>
<feature type="domain" description="Nudix hydrolase" evidence="10">
    <location>
        <begin position="179"/>
        <end position="313"/>
    </location>
</feature>
<name>A0AA92C2N9_RHIRH</name>
<dbReference type="SUPFAM" id="SSF55811">
    <property type="entry name" value="Nudix"/>
    <property type="match status" value="1"/>
</dbReference>
<dbReference type="InterPro" id="IPR000086">
    <property type="entry name" value="NUDIX_hydrolase_dom"/>
</dbReference>
<accession>A0AA92C2N9</accession>
<reference evidence="11 12" key="1">
    <citation type="submission" date="2018-04" db="EMBL/GenBank/DDBJ databases">
        <authorList>
            <person name="Hagen T."/>
        </authorList>
    </citation>
    <scope>NUCLEOTIDE SEQUENCE [LARGE SCALE GENOMIC DNA]</scope>
    <source>
        <strain evidence="11 12">TPD7009</strain>
    </source>
</reference>
<dbReference type="FunFam" id="3.90.79.10:FF:000040">
    <property type="entry name" value="Nudix hydrolase 19, chloroplastic"/>
    <property type="match status" value="1"/>
</dbReference>
<dbReference type="GO" id="GO:0019677">
    <property type="term" value="P:NAD+ catabolic process"/>
    <property type="evidence" value="ECO:0007669"/>
    <property type="project" value="TreeGrafter"/>
</dbReference>
<dbReference type="Gene3D" id="3.90.79.20">
    <property type="match status" value="1"/>
</dbReference>
<dbReference type="InterPro" id="IPR049734">
    <property type="entry name" value="NudC-like_C"/>
</dbReference>
<gene>
    <name evidence="11" type="ORF">DC430_11210</name>
</gene>
<dbReference type="InterPro" id="IPR015375">
    <property type="entry name" value="NADH_PPase-like_N"/>
</dbReference>
<evidence type="ECO:0000256" key="1">
    <source>
        <dbReference type="ARBA" id="ARBA00001946"/>
    </source>
</evidence>
<comment type="cofactor">
    <cofactor evidence="1">
        <name>Mg(2+)</name>
        <dbReference type="ChEBI" id="CHEBI:18420"/>
    </cofactor>
</comment>
<dbReference type="Proteomes" id="UP000244335">
    <property type="component" value="Unassembled WGS sequence"/>
</dbReference>
<dbReference type="PROSITE" id="PS51462">
    <property type="entry name" value="NUDIX"/>
    <property type="match status" value="1"/>
</dbReference>
<dbReference type="CDD" id="cd03429">
    <property type="entry name" value="NUDIX_NADH_pyrophosphatase_Nudt13"/>
    <property type="match status" value="1"/>
</dbReference>
<evidence type="ECO:0000259" key="10">
    <source>
        <dbReference type="PROSITE" id="PS51462"/>
    </source>
</evidence>